<evidence type="ECO:0000313" key="4">
    <source>
        <dbReference type="EMBL" id="NOH14829.1"/>
    </source>
</evidence>
<dbReference type="Pfam" id="PF07508">
    <property type="entry name" value="Recombinase"/>
    <property type="match status" value="1"/>
</dbReference>
<proteinExistence type="predicted"/>
<dbReference type="PANTHER" id="PTHR30461:SF23">
    <property type="entry name" value="DNA RECOMBINASE-RELATED"/>
    <property type="match status" value="1"/>
</dbReference>
<dbReference type="EMBL" id="JABFIF010000001">
    <property type="protein sequence ID" value="NOH14829.1"/>
    <property type="molecule type" value="Genomic_DNA"/>
</dbReference>
<dbReference type="PROSITE" id="PS51736">
    <property type="entry name" value="RECOMBINASES_3"/>
    <property type="match status" value="1"/>
</dbReference>
<accession>A0A7Y3V505</accession>
<feature type="domain" description="Resolvase/invertase-type recombinase catalytic" evidence="2">
    <location>
        <begin position="2"/>
        <end position="150"/>
    </location>
</feature>
<dbReference type="InterPro" id="IPR011109">
    <property type="entry name" value="DNA_bind_recombinase_dom"/>
</dbReference>
<dbReference type="InterPro" id="IPR006119">
    <property type="entry name" value="Resolv_N"/>
</dbReference>
<dbReference type="CDD" id="cd03768">
    <property type="entry name" value="SR_ResInv"/>
    <property type="match status" value="1"/>
</dbReference>
<sequence length="538" mass="61647">MKIAIYSRKSKFTGKGESIENQINKCKKFIEYKFEGNVENIEVFIDEGFSGKNEDRPEYQKMMKLIKNKEIDSLIIYKLDRLGRNARDIHNAMALCTDLDCTIYSAMEGFDTSTSFGRAVMGILASLAQLEREQISERVADNMYSLAKMGRWLGGQTPLGFESEQITYLDAEFKERSMYRLVPVDDELLLVKLIYDKYLEFKSLRKVTQYLLENNFKTKLGADWNIRSVSDLLQNPTYVRADKKVIEFLTEKGITCAGNPNGKNGILTYNKKKGKNQYRDTDEWIAAISKHEGVIKASDWLTIQNTLEKNKTCAPKTGRTHNALLSGLLRCAKCGSPMNVIHGSKNKKGKRVYYYGCSMKIYSKGARCNNSNIRYDEIEEVVINKLKQVTQDKGLLINQLNELKEETSSIIKDNKELKLLKTSLESHLASMDNLVDQLSQTDNSKISKYIISKMEQTEEEIIKIKSKIEELENTNDELETSNINLDIVKEQLNKFYNIIDDSSIEEKRFMISCLVDKITWDSSTGLVDIKLWGSPKKK</sequence>
<reference evidence="4 5" key="1">
    <citation type="submission" date="2020-05" db="EMBL/GenBank/DDBJ databases">
        <title>Draft genome sequence of Clostridium cochlearium strain AGROS13 isolated from a sheep dairy farm in New Zealand.</title>
        <authorList>
            <person name="Gupta T.B."/>
            <person name="Jauregui R."/>
            <person name="Risson A.N."/>
            <person name="Brightwell G."/>
            <person name="Maclean P."/>
        </authorList>
    </citation>
    <scope>NUCLEOTIDE SEQUENCE [LARGE SCALE GENOMIC DNA]</scope>
    <source>
        <strain evidence="4 5">AGROS13</strain>
    </source>
</reference>
<dbReference type="Proteomes" id="UP000528432">
    <property type="component" value="Unassembled WGS sequence"/>
</dbReference>
<dbReference type="InterPro" id="IPR025827">
    <property type="entry name" value="Zn_ribbon_recom_dom"/>
</dbReference>
<dbReference type="InterPro" id="IPR036162">
    <property type="entry name" value="Resolvase-like_N_sf"/>
</dbReference>
<feature type="domain" description="Recombinase" evidence="3">
    <location>
        <begin position="158"/>
        <end position="313"/>
    </location>
</feature>
<dbReference type="RefSeq" id="WP_171302579.1">
    <property type="nucleotide sequence ID" value="NZ_JABFIF010000001.1"/>
</dbReference>
<dbReference type="InterPro" id="IPR050639">
    <property type="entry name" value="SSR_resolvase"/>
</dbReference>
<dbReference type="Pfam" id="PF00239">
    <property type="entry name" value="Resolvase"/>
    <property type="match status" value="1"/>
</dbReference>
<organism evidence="4 5">
    <name type="scientific">Clostridium cochlearium</name>
    <dbReference type="NCBI Taxonomy" id="1494"/>
    <lineage>
        <taxon>Bacteria</taxon>
        <taxon>Bacillati</taxon>
        <taxon>Bacillota</taxon>
        <taxon>Clostridia</taxon>
        <taxon>Eubacteriales</taxon>
        <taxon>Clostridiaceae</taxon>
        <taxon>Clostridium</taxon>
    </lineage>
</organism>
<dbReference type="PROSITE" id="PS51737">
    <property type="entry name" value="RECOMBINASE_DNA_BIND"/>
    <property type="match status" value="1"/>
</dbReference>
<comment type="caution">
    <text evidence="4">The sequence shown here is derived from an EMBL/GenBank/DDBJ whole genome shotgun (WGS) entry which is preliminary data.</text>
</comment>
<dbReference type="SMART" id="SM00857">
    <property type="entry name" value="Resolvase"/>
    <property type="match status" value="1"/>
</dbReference>
<dbReference type="Pfam" id="PF13408">
    <property type="entry name" value="Zn_ribbon_recom"/>
    <property type="match status" value="1"/>
</dbReference>
<dbReference type="AlphaFoldDB" id="A0A7Y3V505"/>
<keyword evidence="1" id="KW-0175">Coiled coil</keyword>
<dbReference type="GO" id="GO:0000150">
    <property type="term" value="F:DNA strand exchange activity"/>
    <property type="evidence" value="ECO:0007669"/>
    <property type="project" value="InterPro"/>
</dbReference>
<gene>
    <name evidence="4" type="ORF">HMJ28_00235</name>
</gene>
<dbReference type="Gene3D" id="3.90.1750.20">
    <property type="entry name" value="Putative Large Serine Recombinase, Chain B, Domain 2"/>
    <property type="match status" value="1"/>
</dbReference>
<evidence type="ECO:0000313" key="5">
    <source>
        <dbReference type="Proteomes" id="UP000528432"/>
    </source>
</evidence>
<feature type="coiled-coil region" evidence="1">
    <location>
        <begin position="386"/>
        <end position="420"/>
    </location>
</feature>
<name>A0A7Y3V505_CLOCO</name>
<dbReference type="PANTHER" id="PTHR30461">
    <property type="entry name" value="DNA-INVERTASE FROM LAMBDOID PROPHAGE"/>
    <property type="match status" value="1"/>
</dbReference>
<dbReference type="Gene3D" id="3.40.50.1390">
    <property type="entry name" value="Resolvase, N-terminal catalytic domain"/>
    <property type="match status" value="1"/>
</dbReference>
<feature type="coiled-coil region" evidence="1">
    <location>
        <begin position="454"/>
        <end position="491"/>
    </location>
</feature>
<evidence type="ECO:0000256" key="1">
    <source>
        <dbReference type="SAM" id="Coils"/>
    </source>
</evidence>
<evidence type="ECO:0000259" key="3">
    <source>
        <dbReference type="PROSITE" id="PS51737"/>
    </source>
</evidence>
<protein>
    <submittedName>
        <fullName evidence="4">Recombinase family protein</fullName>
    </submittedName>
</protein>
<dbReference type="InterPro" id="IPR038109">
    <property type="entry name" value="DNA_bind_recomb_sf"/>
</dbReference>
<evidence type="ECO:0000259" key="2">
    <source>
        <dbReference type="PROSITE" id="PS51736"/>
    </source>
</evidence>
<dbReference type="GO" id="GO:0003677">
    <property type="term" value="F:DNA binding"/>
    <property type="evidence" value="ECO:0007669"/>
    <property type="project" value="InterPro"/>
</dbReference>
<dbReference type="SUPFAM" id="SSF53041">
    <property type="entry name" value="Resolvase-like"/>
    <property type="match status" value="1"/>
</dbReference>